<reference evidence="5 6" key="1">
    <citation type="submission" date="2010-06" db="EMBL/GenBank/DDBJ databases">
        <title>Complete sequence chromosome of Methanohalobium evestigatum Z-7303.</title>
        <authorList>
            <consortium name="US DOE Joint Genome Institute"/>
            <person name="Lucas S."/>
            <person name="Copeland A."/>
            <person name="Lapidus A."/>
            <person name="Cheng J.-F."/>
            <person name="Bruce D."/>
            <person name="Goodwin L."/>
            <person name="Pitluck S."/>
            <person name="Saunders E."/>
            <person name="Detter J.C."/>
            <person name="Han C."/>
            <person name="Tapia R."/>
            <person name="Land M."/>
            <person name="Hauser L."/>
            <person name="Kyrpides N."/>
            <person name="Mikhailova N."/>
            <person name="Sieprawska-Lupa M."/>
            <person name="Whitman W.B."/>
            <person name="Anderson I."/>
            <person name="Woyke T."/>
        </authorList>
    </citation>
    <scope>NUCLEOTIDE SEQUENCE [LARGE SCALE GENOMIC DNA]</scope>
    <source>
        <strain evidence="6">ATCC BAA-1072 / DSM 3721 / NBRC 107634 / OCM 161 / Z-7303</strain>
    </source>
</reference>
<dbReference type="AlphaFoldDB" id="D7E7J5"/>
<keyword evidence="1" id="KW-1133">Transmembrane helix</keyword>
<evidence type="ECO:0000259" key="3">
    <source>
        <dbReference type="Pfam" id="PF24346"/>
    </source>
</evidence>
<dbReference type="InterPro" id="IPR011050">
    <property type="entry name" value="Pectin_lyase_fold/virulence"/>
</dbReference>
<dbReference type="NCBIfam" id="TIGR04143">
    <property type="entry name" value="VPxxxP_CTERM"/>
    <property type="match status" value="1"/>
</dbReference>
<feature type="domain" description="Periplasmic copper-binding protein NosD beta helix" evidence="2">
    <location>
        <begin position="287"/>
        <end position="374"/>
    </location>
</feature>
<feature type="domain" description="VPXXXP-CTERM protein-sorting" evidence="4">
    <location>
        <begin position="523"/>
        <end position="547"/>
    </location>
</feature>
<dbReference type="KEGG" id="mev:Metev_1193"/>
<dbReference type="Gene3D" id="2.160.20.10">
    <property type="entry name" value="Single-stranded right-handed beta-helix, Pectin lyase-like"/>
    <property type="match status" value="1"/>
</dbReference>
<keyword evidence="1" id="KW-0472">Membrane</keyword>
<dbReference type="InterPro" id="IPR007742">
    <property type="entry name" value="NosD_dom"/>
</dbReference>
<keyword evidence="1" id="KW-0812">Transmembrane</keyword>
<evidence type="ECO:0000313" key="5">
    <source>
        <dbReference type="EMBL" id="ADI74068.1"/>
    </source>
</evidence>
<keyword evidence="6" id="KW-1185">Reference proteome</keyword>
<feature type="transmembrane region" description="Helical" evidence="1">
    <location>
        <begin position="520"/>
        <end position="543"/>
    </location>
</feature>
<dbReference type="GeneID" id="69064671"/>
<dbReference type="InterPro" id="IPR006626">
    <property type="entry name" value="PbH1"/>
</dbReference>
<dbReference type="InterPro" id="IPR026428">
    <property type="entry name" value="VPxxxP_CTERM"/>
</dbReference>
<sequence precursor="true">MITSKYDFKLKETRFTSIITIFLFLIVSLTMVGAVSAATITVDDDGPADYSSIQYAVNNSSDGDIIEVAPGTYSELVYMQERNDLIIRSTNGSEATIIDAKQTGKSPLNSPGTPTHPAFYVMDCNNITIKGFTINDVILDANTNEIYQSTDPYLMTPVLLYSSSNCKVQDNILHNFYYGVFLSGEAGFGPCNDNLITNNKIDGNKLAFFGINLYDDGTVDGMENNIISDNTVQNCYYNIYAGFDAVNTTISGNVVSGSPDLVDYFPSASYTDPPQELDNGYGIKVTGDGLASDGTVGGQLIKGNIVTDCKTGILSNTFNVTVSENIVCNNNNGIGIDDYLHQVTGNEIHYNDIRNNENYGIINIAATDVNATYNWWGSNDGPSGEGPGTGDQVSENVSFEPFLTERVKSANISIEKSTNGVDADTPKGPDVQIGTDVTWMYNVTNTGDIVLYNITLTDSKLGEINCSDTTLDPGESIVCEVTGTAQKGQYSNIANVTGITPCETSVTDTDQSHYFGYDHWAGVPTANPILLVGLLGVAMLLLLRREQK</sequence>
<dbReference type="EMBL" id="CP002069">
    <property type="protein sequence ID" value="ADI74068.1"/>
    <property type="molecule type" value="Genomic_DNA"/>
</dbReference>
<evidence type="ECO:0000259" key="4">
    <source>
        <dbReference type="Pfam" id="PF26597"/>
    </source>
</evidence>
<organism evidence="5 6">
    <name type="scientific">Methanohalobium evestigatum (strain ATCC BAA-1072 / DSM 3721 / NBRC 107634 / OCM 161 / Z-7303)</name>
    <dbReference type="NCBI Taxonomy" id="644295"/>
    <lineage>
        <taxon>Archaea</taxon>
        <taxon>Methanobacteriati</taxon>
        <taxon>Methanobacteriota</taxon>
        <taxon>Stenosarchaea group</taxon>
        <taxon>Methanomicrobia</taxon>
        <taxon>Methanosarcinales</taxon>
        <taxon>Methanosarcinaceae</taxon>
        <taxon>Methanohalobium</taxon>
    </lineage>
</organism>
<dbReference type="SMART" id="SM00710">
    <property type="entry name" value="PbH1"/>
    <property type="match status" value="6"/>
</dbReference>
<dbReference type="InterPro" id="IPR055354">
    <property type="entry name" value="DUF7507"/>
</dbReference>
<dbReference type="SUPFAM" id="SSF51126">
    <property type="entry name" value="Pectin lyase-like"/>
    <property type="match status" value="1"/>
</dbReference>
<protein>
    <submittedName>
        <fullName evidence="5">Uncharacterized protein</fullName>
    </submittedName>
</protein>
<dbReference type="Proteomes" id="UP000000391">
    <property type="component" value="Chromosome"/>
</dbReference>
<evidence type="ECO:0000259" key="2">
    <source>
        <dbReference type="Pfam" id="PF05048"/>
    </source>
</evidence>
<feature type="domain" description="Periplasmic copper-binding protein NosD beta helix" evidence="2">
    <location>
        <begin position="158"/>
        <end position="256"/>
    </location>
</feature>
<name>D7E7J5_METEZ</name>
<gene>
    <name evidence="5" type="ordered locus">Metev_1193</name>
</gene>
<dbReference type="Pfam" id="PF26597">
    <property type="entry name" value="VPxxxP-CTERM_ARCH"/>
    <property type="match status" value="1"/>
</dbReference>
<evidence type="ECO:0000313" key="6">
    <source>
        <dbReference type="Proteomes" id="UP000000391"/>
    </source>
</evidence>
<dbReference type="InterPro" id="IPR012334">
    <property type="entry name" value="Pectin_lyas_fold"/>
</dbReference>
<proteinExistence type="predicted"/>
<dbReference type="Pfam" id="PF05048">
    <property type="entry name" value="NosD"/>
    <property type="match status" value="2"/>
</dbReference>
<evidence type="ECO:0000256" key="1">
    <source>
        <dbReference type="SAM" id="Phobius"/>
    </source>
</evidence>
<dbReference type="HOGENOM" id="CLU_031099_1_0_2"/>
<accession>D7E7J5</accession>
<dbReference type="RefSeq" id="WP_013194635.1">
    <property type="nucleotide sequence ID" value="NC_014253.1"/>
</dbReference>
<feature type="domain" description="DUF7507" evidence="3">
    <location>
        <begin position="410"/>
        <end position="508"/>
    </location>
</feature>
<dbReference type="Pfam" id="PF24346">
    <property type="entry name" value="DUF7507"/>
    <property type="match status" value="1"/>
</dbReference>